<evidence type="ECO:0000313" key="4">
    <source>
        <dbReference type="Proteomes" id="UP001472866"/>
    </source>
</evidence>
<dbReference type="Proteomes" id="UP001472866">
    <property type="component" value="Chromosome 15"/>
</dbReference>
<keyword evidence="4" id="KW-1185">Reference proteome</keyword>
<protein>
    <recommendedName>
        <fullName evidence="2">DUF7876 domain-containing protein</fullName>
    </recommendedName>
</protein>
<feature type="region of interest" description="Disordered" evidence="1">
    <location>
        <begin position="1"/>
        <end position="31"/>
    </location>
</feature>
<dbReference type="EMBL" id="CP151515">
    <property type="protein sequence ID" value="WZN66366.1"/>
    <property type="molecule type" value="Genomic_DNA"/>
</dbReference>
<feature type="domain" description="DUF7876" evidence="2">
    <location>
        <begin position="35"/>
        <end position="197"/>
    </location>
</feature>
<proteinExistence type="predicted"/>
<gene>
    <name evidence="3" type="ORF">HKI87_15g79310</name>
</gene>
<dbReference type="Pfam" id="PF25286">
    <property type="entry name" value="DUF7876"/>
    <property type="match status" value="1"/>
</dbReference>
<reference evidence="3 4" key="1">
    <citation type="submission" date="2024-03" db="EMBL/GenBank/DDBJ databases">
        <title>Complete genome sequence of the green alga Chloropicon roscoffensis RCC1871.</title>
        <authorList>
            <person name="Lemieux C."/>
            <person name="Pombert J.-F."/>
            <person name="Otis C."/>
            <person name="Turmel M."/>
        </authorList>
    </citation>
    <scope>NUCLEOTIDE SEQUENCE [LARGE SCALE GENOMIC DNA]</scope>
    <source>
        <strain evidence="3 4">RCC1871</strain>
    </source>
</reference>
<dbReference type="AlphaFoldDB" id="A0AAX4PKE9"/>
<dbReference type="PANTHER" id="PTHR37197">
    <property type="entry name" value="F19K23.17 PROTEIN"/>
    <property type="match status" value="1"/>
</dbReference>
<dbReference type="PANTHER" id="PTHR37197:SF2">
    <property type="entry name" value="F19K23.17 PROTEIN"/>
    <property type="match status" value="1"/>
</dbReference>
<accession>A0AAX4PKE9</accession>
<sequence>MDRARAFTRNKLRASSSHGASTRPRGCVSCRSGPSSRDLALSVTRTYDTLQNPAKSNVTYSQSLDEFVRVAINAYECGLMMDHLMAEGAAGEAEGRTIVEDFEGLTEVGLVWISISLARVPDRRWSKSEAVDASFDRRWRGFVKLISDAYFLKRMAWYPLQKLQLEQLVNCSRADPPDIIAERARIVFTTLRALNPQGY</sequence>
<feature type="compositionally biased region" description="Basic residues" evidence="1">
    <location>
        <begin position="1"/>
        <end position="12"/>
    </location>
</feature>
<evidence type="ECO:0000313" key="3">
    <source>
        <dbReference type="EMBL" id="WZN66366.1"/>
    </source>
</evidence>
<name>A0AAX4PKE9_9CHLO</name>
<evidence type="ECO:0000256" key="1">
    <source>
        <dbReference type="SAM" id="MobiDB-lite"/>
    </source>
</evidence>
<dbReference type="InterPro" id="IPR057198">
    <property type="entry name" value="DUF7876"/>
</dbReference>
<organism evidence="3 4">
    <name type="scientific">Chloropicon roscoffensis</name>
    <dbReference type="NCBI Taxonomy" id="1461544"/>
    <lineage>
        <taxon>Eukaryota</taxon>
        <taxon>Viridiplantae</taxon>
        <taxon>Chlorophyta</taxon>
        <taxon>Chloropicophyceae</taxon>
        <taxon>Chloropicales</taxon>
        <taxon>Chloropicaceae</taxon>
        <taxon>Chloropicon</taxon>
    </lineage>
</organism>
<evidence type="ECO:0000259" key="2">
    <source>
        <dbReference type="Pfam" id="PF25286"/>
    </source>
</evidence>